<keyword evidence="4 6" id="KW-1133">Transmembrane helix</keyword>
<organism evidence="7 8">
    <name type="scientific">Candidatus Kaiserbacteria bacterium RIFCSPHIGHO2_01_FULL_54_36b</name>
    <dbReference type="NCBI Taxonomy" id="1798483"/>
    <lineage>
        <taxon>Bacteria</taxon>
        <taxon>Candidatus Kaiseribacteriota</taxon>
    </lineage>
</organism>
<dbReference type="InterPro" id="IPR038330">
    <property type="entry name" value="TspO/MBR-related_sf"/>
</dbReference>
<evidence type="ECO:0008006" key="9">
    <source>
        <dbReference type="Google" id="ProtNLM"/>
    </source>
</evidence>
<evidence type="ECO:0000313" key="7">
    <source>
        <dbReference type="EMBL" id="OGG48698.1"/>
    </source>
</evidence>
<keyword evidence="5 6" id="KW-0472">Membrane</keyword>
<dbReference type="InterPro" id="IPR004307">
    <property type="entry name" value="TspO_MBR"/>
</dbReference>
<proteinExistence type="inferred from homology"/>
<feature type="transmembrane region" description="Helical" evidence="6">
    <location>
        <begin position="79"/>
        <end position="98"/>
    </location>
</feature>
<feature type="transmembrane region" description="Helical" evidence="6">
    <location>
        <begin position="47"/>
        <end position="67"/>
    </location>
</feature>
<dbReference type="EMBL" id="MFKW01000086">
    <property type="protein sequence ID" value="OGG48698.1"/>
    <property type="molecule type" value="Genomic_DNA"/>
</dbReference>
<evidence type="ECO:0000256" key="2">
    <source>
        <dbReference type="ARBA" id="ARBA00007524"/>
    </source>
</evidence>
<accession>A0A1F6CHU5</accession>
<feature type="transmembrane region" description="Helical" evidence="6">
    <location>
        <begin position="131"/>
        <end position="155"/>
    </location>
</feature>
<dbReference type="PANTHER" id="PTHR10057:SF0">
    <property type="entry name" value="TRANSLOCATOR PROTEIN"/>
    <property type="match status" value="1"/>
</dbReference>
<dbReference type="Gene3D" id="1.20.1260.100">
    <property type="entry name" value="TspO/MBR protein"/>
    <property type="match status" value="1"/>
</dbReference>
<evidence type="ECO:0000256" key="1">
    <source>
        <dbReference type="ARBA" id="ARBA00004141"/>
    </source>
</evidence>
<reference evidence="7 8" key="1">
    <citation type="journal article" date="2016" name="Nat. Commun.">
        <title>Thousands of microbial genomes shed light on interconnected biogeochemical processes in an aquifer system.</title>
        <authorList>
            <person name="Anantharaman K."/>
            <person name="Brown C.T."/>
            <person name="Hug L.A."/>
            <person name="Sharon I."/>
            <person name="Castelle C.J."/>
            <person name="Probst A.J."/>
            <person name="Thomas B.C."/>
            <person name="Singh A."/>
            <person name="Wilkins M.J."/>
            <person name="Karaoz U."/>
            <person name="Brodie E.L."/>
            <person name="Williams K.H."/>
            <person name="Hubbard S.S."/>
            <person name="Banfield J.F."/>
        </authorList>
    </citation>
    <scope>NUCLEOTIDE SEQUENCE [LARGE SCALE GENOMIC DNA]</scope>
</reference>
<comment type="caution">
    <text evidence="7">The sequence shown here is derived from an EMBL/GenBank/DDBJ whole genome shotgun (WGS) entry which is preliminary data.</text>
</comment>
<dbReference type="CDD" id="cd15904">
    <property type="entry name" value="TSPO_MBR"/>
    <property type="match status" value="1"/>
</dbReference>
<evidence type="ECO:0000313" key="8">
    <source>
        <dbReference type="Proteomes" id="UP000176445"/>
    </source>
</evidence>
<dbReference type="PANTHER" id="PTHR10057">
    <property type="entry name" value="PERIPHERAL-TYPE BENZODIAZEPINE RECEPTOR"/>
    <property type="match status" value="1"/>
</dbReference>
<dbReference type="FunFam" id="1.20.1260.100:FF:000001">
    <property type="entry name" value="translocator protein 2"/>
    <property type="match status" value="1"/>
</dbReference>
<dbReference type="Pfam" id="PF03073">
    <property type="entry name" value="TspO_MBR"/>
    <property type="match status" value="1"/>
</dbReference>
<evidence type="ECO:0000256" key="4">
    <source>
        <dbReference type="ARBA" id="ARBA00022989"/>
    </source>
</evidence>
<dbReference type="Proteomes" id="UP000176445">
    <property type="component" value="Unassembled WGS sequence"/>
</dbReference>
<comment type="subcellular location">
    <subcellularLocation>
        <location evidence="1">Membrane</location>
        <topology evidence="1">Multi-pass membrane protein</topology>
    </subcellularLocation>
</comment>
<evidence type="ECO:0000256" key="3">
    <source>
        <dbReference type="ARBA" id="ARBA00022692"/>
    </source>
</evidence>
<evidence type="ECO:0000256" key="6">
    <source>
        <dbReference type="SAM" id="Phobius"/>
    </source>
</evidence>
<evidence type="ECO:0000256" key="5">
    <source>
        <dbReference type="ARBA" id="ARBA00023136"/>
    </source>
</evidence>
<dbReference type="GO" id="GO:0033013">
    <property type="term" value="P:tetrapyrrole metabolic process"/>
    <property type="evidence" value="ECO:0007669"/>
    <property type="project" value="UniProtKB-ARBA"/>
</dbReference>
<dbReference type="PIRSF" id="PIRSF005859">
    <property type="entry name" value="PBR"/>
    <property type="match status" value="1"/>
</dbReference>
<feature type="transmembrane region" description="Helical" evidence="6">
    <location>
        <begin position="7"/>
        <end position="27"/>
    </location>
</feature>
<feature type="transmembrane region" description="Helical" evidence="6">
    <location>
        <begin position="104"/>
        <end position="124"/>
    </location>
</feature>
<comment type="similarity">
    <text evidence="2">Belongs to the TspO/BZRP family.</text>
</comment>
<name>A0A1F6CHU5_9BACT</name>
<gene>
    <name evidence="7" type="ORF">A2704_03040</name>
</gene>
<protein>
    <recommendedName>
        <fullName evidence="9">TspO protein</fullName>
    </recommendedName>
</protein>
<dbReference type="AlphaFoldDB" id="A0A1F6CHU5"/>
<sequence>MSPFVRVAVAVIASYGAGFIGYLFVDAQVSSWYASLTKPALTPSDSTFIFVWLVLYGMMAAALAIVWTKKPPAKHAEGWVRFFFVQLLFNASYTMFFFGFHAVLIAFVDLLFLGLVVLSLMASAAEIDRRVVYLLTPYFLWILFAAYLTLGIWWLN</sequence>
<keyword evidence="3 6" id="KW-0812">Transmembrane</keyword>
<dbReference type="GO" id="GO:0016020">
    <property type="term" value="C:membrane"/>
    <property type="evidence" value="ECO:0007669"/>
    <property type="project" value="UniProtKB-SubCell"/>
</dbReference>